<dbReference type="eggNOG" id="COG2070">
    <property type="taxonomic scope" value="Bacteria"/>
</dbReference>
<dbReference type="OrthoDB" id="9778912at2"/>
<evidence type="ECO:0000256" key="3">
    <source>
        <dbReference type="ARBA" id="ARBA00022575"/>
    </source>
</evidence>
<evidence type="ECO:0000256" key="9">
    <source>
        <dbReference type="ARBA" id="ARBA00031155"/>
    </source>
</evidence>
<evidence type="ECO:0000256" key="10">
    <source>
        <dbReference type="ARBA" id="ARBA00049401"/>
    </source>
</evidence>
<evidence type="ECO:0000256" key="7">
    <source>
        <dbReference type="ARBA" id="ARBA00023002"/>
    </source>
</evidence>
<organism evidence="12 13">
    <name type="scientific">Nitratireductor indicus C115</name>
    <dbReference type="NCBI Taxonomy" id="1231190"/>
    <lineage>
        <taxon>Bacteria</taxon>
        <taxon>Pseudomonadati</taxon>
        <taxon>Pseudomonadota</taxon>
        <taxon>Alphaproteobacteria</taxon>
        <taxon>Hyphomicrobiales</taxon>
        <taxon>Phyllobacteriaceae</taxon>
        <taxon>Nitratireductor</taxon>
    </lineage>
</organism>
<dbReference type="RefSeq" id="WP_009452411.1">
    <property type="nucleotide sequence ID" value="NZ_AMSI01000018.1"/>
</dbReference>
<evidence type="ECO:0000256" key="6">
    <source>
        <dbReference type="ARBA" id="ARBA00022741"/>
    </source>
</evidence>
<keyword evidence="12" id="KW-0223">Dioxygenase</keyword>
<dbReference type="Pfam" id="PF03060">
    <property type="entry name" value="NMO"/>
    <property type="match status" value="1"/>
</dbReference>
<dbReference type="STRING" id="721133.SAMN05216176_11473"/>
<dbReference type="PANTHER" id="PTHR42747">
    <property type="entry name" value="NITRONATE MONOOXYGENASE-RELATED"/>
    <property type="match status" value="1"/>
</dbReference>
<keyword evidence="4" id="KW-0285">Flavoprotein</keyword>
<keyword evidence="8" id="KW-0503">Monooxygenase</keyword>
<keyword evidence="7" id="KW-0560">Oxidoreductase</keyword>
<keyword evidence="13" id="KW-1185">Reference proteome</keyword>
<dbReference type="GO" id="GO:0018580">
    <property type="term" value="F:nitronate monooxygenase activity"/>
    <property type="evidence" value="ECO:0007669"/>
    <property type="project" value="InterPro"/>
</dbReference>
<dbReference type="EMBL" id="AMSI01000018">
    <property type="protein sequence ID" value="EKF40404.1"/>
    <property type="molecule type" value="Genomic_DNA"/>
</dbReference>
<dbReference type="InterPro" id="IPR013785">
    <property type="entry name" value="Aldolase_TIM"/>
</dbReference>
<evidence type="ECO:0000256" key="4">
    <source>
        <dbReference type="ARBA" id="ARBA00022630"/>
    </source>
</evidence>
<accession>K2NRD1</accession>
<protein>
    <recommendedName>
        <fullName evidence="11">Nitronate monooxygenase</fullName>
    </recommendedName>
    <alternativeName>
        <fullName evidence="9">Propionate 3-nitronate monooxygenase</fullName>
    </alternativeName>
</protein>
<dbReference type="GO" id="GO:0009636">
    <property type="term" value="P:response to toxic substance"/>
    <property type="evidence" value="ECO:0007669"/>
    <property type="project" value="UniProtKB-KW"/>
</dbReference>
<keyword evidence="3" id="KW-0216">Detoxification</keyword>
<dbReference type="InterPro" id="IPR004136">
    <property type="entry name" value="NMO"/>
</dbReference>
<reference evidence="12 13" key="1">
    <citation type="journal article" date="2012" name="J. Bacteriol.">
        <title>Genome Sequence of Nitratireductor indicus Type Strain C115.</title>
        <authorList>
            <person name="Lai Q."/>
            <person name="Li G."/>
            <person name="Yu Z."/>
            <person name="Shao Z."/>
        </authorList>
    </citation>
    <scope>NUCLEOTIDE SEQUENCE [LARGE SCALE GENOMIC DNA]</scope>
    <source>
        <strain evidence="12 13">C115</strain>
    </source>
</reference>
<dbReference type="PATRIC" id="fig|1231190.3.peg.4327"/>
<comment type="catalytic activity">
    <reaction evidence="10">
        <text>3 propionate 3-nitronate + 3 O2 + H2O = 3 3-oxopropanoate + 2 nitrate + nitrite + H2O2 + 3 H(+)</text>
        <dbReference type="Rhea" id="RHEA:57332"/>
        <dbReference type="ChEBI" id="CHEBI:15377"/>
        <dbReference type="ChEBI" id="CHEBI:15378"/>
        <dbReference type="ChEBI" id="CHEBI:15379"/>
        <dbReference type="ChEBI" id="CHEBI:16240"/>
        <dbReference type="ChEBI" id="CHEBI:16301"/>
        <dbReference type="ChEBI" id="CHEBI:17632"/>
        <dbReference type="ChEBI" id="CHEBI:33190"/>
        <dbReference type="ChEBI" id="CHEBI:136067"/>
    </reaction>
</comment>
<evidence type="ECO:0000256" key="1">
    <source>
        <dbReference type="ARBA" id="ARBA00001917"/>
    </source>
</evidence>
<dbReference type="Gene3D" id="3.20.20.70">
    <property type="entry name" value="Aldolase class I"/>
    <property type="match status" value="1"/>
</dbReference>
<dbReference type="GO" id="GO:0000166">
    <property type="term" value="F:nucleotide binding"/>
    <property type="evidence" value="ECO:0007669"/>
    <property type="project" value="UniProtKB-KW"/>
</dbReference>
<dbReference type="AlphaFoldDB" id="K2NRD1"/>
<evidence type="ECO:0000256" key="8">
    <source>
        <dbReference type="ARBA" id="ARBA00023033"/>
    </source>
</evidence>
<dbReference type="Proteomes" id="UP000007374">
    <property type="component" value="Unassembled WGS sequence"/>
</dbReference>
<evidence type="ECO:0000256" key="11">
    <source>
        <dbReference type="ARBA" id="ARBA00067136"/>
    </source>
</evidence>
<dbReference type="GO" id="GO:0051213">
    <property type="term" value="F:dioxygenase activity"/>
    <property type="evidence" value="ECO:0007669"/>
    <property type="project" value="UniProtKB-KW"/>
</dbReference>
<proteinExistence type="inferred from homology"/>
<gene>
    <name evidence="12" type="ORF">NA8A_20937</name>
</gene>
<evidence type="ECO:0000313" key="12">
    <source>
        <dbReference type="EMBL" id="EKF40404.1"/>
    </source>
</evidence>
<dbReference type="PANTHER" id="PTHR42747:SF3">
    <property type="entry name" value="NITRONATE MONOOXYGENASE-RELATED"/>
    <property type="match status" value="1"/>
</dbReference>
<comment type="cofactor">
    <cofactor evidence="1">
        <name>FMN</name>
        <dbReference type="ChEBI" id="CHEBI:58210"/>
    </cofactor>
</comment>
<dbReference type="CDD" id="cd04730">
    <property type="entry name" value="NPD_like"/>
    <property type="match status" value="1"/>
</dbReference>
<comment type="similarity">
    <text evidence="2">Belongs to the nitronate monooxygenase family. NMO class I subfamily.</text>
</comment>
<dbReference type="FunFam" id="3.20.20.70:FF:000154">
    <property type="entry name" value="Probable nitronate monooxygenase"/>
    <property type="match status" value="1"/>
</dbReference>
<sequence length="355" mass="36792">MIPDNRITDLLGMELPILLAPMAGAAGSELAIAVSSAGGLGALPCAMLSAEKIRTEMGIIRQRTDGPVNLNFFCHVPPVPDPGNEAAWRDRLRPYYAEFGIDPDTAPAGAGRNPFSAESCAIVEEFRPEVVSFHFGLPDEALMERVKATGAKVIASATTVAEARFLEERGCDAIIAQGAEAGGHRGVFLEADIATQPGTLALVPQVVDAVSVPVIAAGGIADGRGVAACFVLGASAVQVGTAYLSSPEALTSEGHREALARARDDRTVLTNVFTGRPARGLLNRFVSEVGPMSDVAPEFPLATAGVGPLRAAAEAAGLSDFSPLWAGQAAALSAPMEAGELTVKLMRDAQRLLQS</sequence>
<evidence type="ECO:0000256" key="2">
    <source>
        <dbReference type="ARBA" id="ARBA00009881"/>
    </source>
</evidence>
<keyword evidence="5" id="KW-0288">FMN</keyword>
<dbReference type="SUPFAM" id="SSF51412">
    <property type="entry name" value="Inosine monophosphate dehydrogenase (IMPDH)"/>
    <property type="match status" value="1"/>
</dbReference>
<evidence type="ECO:0000256" key="5">
    <source>
        <dbReference type="ARBA" id="ARBA00022643"/>
    </source>
</evidence>
<keyword evidence="6" id="KW-0547">Nucleotide-binding</keyword>
<name>K2NRD1_9HYPH</name>
<evidence type="ECO:0000313" key="13">
    <source>
        <dbReference type="Proteomes" id="UP000007374"/>
    </source>
</evidence>
<comment type="caution">
    <text evidence="12">The sequence shown here is derived from an EMBL/GenBank/DDBJ whole genome shotgun (WGS) entry which is preliminary data.</text>
</comment>